<keyword evidence="1" id="KW-0560">Oxidoreductase</keyword>
<keyword evidence="2" id="KW-0732">Signal</keyword>
<proteinExistence type="predicted"/>
<dbReference type="Gene3D" id="3.50.50.60">
    <property type="entry name" value="FAD/NAD(P)-binding domain"/>
    <property type="match status" value="1"/>
</dbReference>
<dbReference type="GO" id="GO:0050660">
    <property type="term" value="F:flavin adenine dinucleotide binding"/>
    <property type="evidence" value="ECO:0007669"/>
    <property type="project" value="TreeGrafter"/>
</dbReference>
<comment type="caution">
    <text evidence="3">The sequence shown here is derived from an EMBL/GenBank/DDBJ whole genome shotgun (WGS) entry which is preliminary data.</text>
</comment>
<sequence length="872" mass="97657">MAMHGNAVQRQSTHRPRQILDFRMMRTLLTLLRLWPGLAADVCVDDSCKDEPPAHEMLFIHIPYNFGYTVGVAALFGHKVTSNWSVPEAWGRSEELFGDKGAQVEGSSAVWFHARPSPDVVKQAMADNPEAKLWGGVAPELQQLSEVTGCPMYFTPPKYWPGDLAKSYISGKKVFGILRNPYERLIAMFRGGYSQYGGFPPHFHKVCDVNGALKWLMHSLMNGTVGKYASQCTFIPQAEYFEGPYGIQIAVDNLYFPESLNRMLTYNGLQSALVEQNVILQITGCNNVWAADLDADTKDLVYRYFKADFDMLCQRFGYCDHRANTCLPQVPGMCPDKAFAWNEVLKQYVPSDIDCCFSFSLSCYRIKGLKPAPAVLLFQGTLMSQPHHHGRFDIVIIGSGFTGLGVAAVFHKKDPSLRIVLVSREEKPGGIWTEAANTVKLHQQTYFYALPNILHDDAECHKSSVHQAMSYQVRTYAEKVAHTLGCVLIKGEVVGVALDGTQRVVQYRSEGDLKSVQGDHVIQATGFDNYSGVPRLLGLPMEVHSSALNKVTESLRGKRCLVIGSGKSTIDAAKFLIQEGNTVRFIYRSACAYVRWGFNSPLSSILQWLHPFIHFTMLDESVTPEDWKHDYSQDLDALDWYIVGDPRTCQQVREKTRGGIIPLRDFLLMNLLLHGYGICGDASQMEFRKDADGLVSCSAFPGEKFDQVVSCTGYSGSKNLFPYCLSAVTPITDLHVHNAWMTGHLLYNIMNDPEKVASWNALASHKHPFPWHGHYAKVRQWCALHVDEVITTAKEEIDLAMRKASELPPEALRISSHRLLAVNALTRLEQLLVSSCKLCVTAMWRFAPSLLSRGLLALCWGHHDRHDTACKS</sequence>
<feature type="signal peptide" evidence="2">
    <location>
        <begin position="1"/>
        <end position="40"/>
    </location>
</feature>
<dbReference type="EMBL" id="LSRX01000782">
    <property type="protein sequence ID" value="OLP89020.1"/>
    <property type="molecule type" value="Genomic_DNA"/>
</dbReference>
<evidence type="ECO:0000256" key="2">
    <source>
        <dbReference type="SAM" id="SignalP"/>
    </source>
</evidence>
<dbReference type="SUPFAM" id="SSF51905">
    <property type="entry name" value="FAD/NAD(P)-binding domain"/>
    <property type="match status" value="1"/>
</dbReference>
<name>A0A1Q9D1F7_SYMMI</name>
<dbReference type="InterPro" id="IPR036188">
    <property type="entry name" value="FAD/NAD-bd_sf"/>
</dbReference>
<dbReference type="GO" id="GO:0004497">
    <property type="term" value="F:monooxygenase activity"/>
    <property type="evidence" value="ECO:0007669"/>
    <property type="project" value="UniProtKB-KW"/>
</dbReference>
<dbReference type="InterPro" id="IPR050982">
    <property type="entry name" value="Auxin_biosynth/cation_transpt"/>
</dbReference>
<dbReference type="PANTHER" id="PTHR43539">
    <property type="entry name" value="FLAVIN-BINDING MONOOXYGENASE-LIKE PROTEIN (AFU_ORTHOLOGUE AFUA_4G09220)"/>
    <property type="match status" value="1"/>
</dbReference>
<dbReference type="Pfam" id="PF13738">
    <property type="entry name" value="Pyr_redox_3"/>
    <property type="match status" value="1"/>
</dbReference>
<gene>
    <name evidence="3" type="primary">YUC9</name>
    <name evidence="3" type="ORF">AK812_SmicGene29557</name>
</gene>
<feature type="chain" id="PRO_5012163854" evidence="2">
    <location>
        <begin position="41"/>
        <end position="872"/>
    </location>
</feature>
<dbReference type="Proteomes" id="UP000186817">
    <property type="component" value="Unassembled WGS sequence"/>
</dbReference>
<reference evidence="3 4" key="1">
    <citation type="submission" date="2016-02" db="EMBL/GenBank/DDBJ databases">
        <title>Genome analysis of coral dinoflagellate symbionts highlights evolutionary adaptations to a symbiotic lifestyle.</title>
        <authorList>
            <person name="Aranda M."/>
            <person name="Li Y."/>
            <person name="Liew Y.J."/>
            <person name="Baumgarten S."/>
            <person name="Simakov O."/>
            <person name="Wilson M."/>
            <person name="Piel J."/>
            <person name="Ashoor H."/>
            <person name="Bougouffa S."/>
            <person name="Bajic V.B."/>
            <person name="Ryu T."/>
            <person name="Ravasi T."/>
            <person name="Bayer T."/>
            <person name="Micklem G."/>
            <person name="Kim H."/>
            <person name="Bhak J."/>
            <person name="Lajeunesse T.C."/>
            <person name="Voolstra C.R."/>
        </authorList>
    </citation>
    <scope>NUCLEOTIDE SEQUENCE [LARGE SCALE GENOMIC DNA]</scope>
    <source>
        <strain evidence="3 4">CCMP2467</strain>
    </source>
</reference>
<keyword evidence="4" id="KW-1185">Reference proteome</keyword>
<dbReference type="OrthoDB" id="406256at2759"/>
<evidence type="ECO:0000313" key="4">
    <source>
        <dbReference type="Proteomes" id="UP000186817"/>
    </source>
</evidence>
<evidence type="ECO:0000313" key="3">
    <source>
        <dbReference type="EMBL" id="OLP89020.1"/>
    </source>
</evidence>
<protein>
    <submittedName>
        <fullName evidence="3">Putative indole-3-pyruvate monooxygenase YUCCA9</fullName>
    </submittedName>
</protein>
<dbReference type="PANTHER" id="PTHR43539:SF78">
    <property type="entry name" value="FLAVIN-CONTAINING MONOOXYGENASE"/>
    <property type="match status" value="1"/>
</dbReference>
<keyword evidence="3" id="KW-0503">Monooxygenase</keyword>
<organism evidence="3 4">
    <name type="scientific">Symbiodinium microadriaticum</name>
    <name type="common">Dinoflagellate</name>
    <name type="synonym">Zooxanthella microadriatica</name>
    <dbReference type="NCBI Taxonomy" id="2951"/>
    <lineage>
        <taxon>Eukaryota</taxon>
        <taxon>Sar</taxon>
        <taxon>Alveolata</taxon>
        <taxon>Dinophyceae</taxon>
        <taxon>Suessiales</taxon>
        <taxon>Symbiodiniaceae</taxon>
        <taxon>Symbiodinium</taxon>
    </lineage>
</organism>
<keyword evidence="3" id="KW-0670">Pyruvate</keyword>
<evidence type="ECO:0000256" key="1">
    <source>
        <dbReference type="ARBA" id="ARBA00023002"/>
    </source>
</evidence>
<dbReference type="AlphaFoldDB" id="A0A1Q9D1F7"/>
<accession>A0A1Q9D1F7</accession>